<protein>
    <recommendedName>
        <fullName evidence="1">Polysaccharide pyruvyl transferase domain-containing protein</fullName>
    </recommendedName>
</protein>
<feature type="domain" description="Polysaccharide pyruvyl transferase" evidence="1">
    <location>
        <begin position="13"/>
        <end position="307"/>
    </location>
</feature>
<dbReference type="PANTHER" id="PTHR36836">
    <property type="entry name" value="COLANIC ACID BIOSYNTHESIS PROTEIN WCAK"/>
    <property type="match status" value="1"/>
</dbReference>
<dbReference type="PANTHER" id="PTHR36836:SF1">
    <property type="entry name" value="COLANIC ACID BIOSYNTHESIS PROTEIN WCAK"/>
    <property type="match status" value="1"/>
</dbReference>
<dbReference type="InterPro" id="IPR007345">
    <property type="entry name" value="Polysacch_pyruvyl_Trfase"/>
</dbReference>
<organism evidence="2 3">
    <name type="scientific">Candidatus Kaiserbacteria bacterium RIFCSPHIGHO2_01_FULL_54_36b</name>
    <dbReference type="NCBI Taxonomy" id="1798483"/>
    <lineage>
        <taxon>Bacteria</taxon>
        <taxon>Candidatus Kaiseribacteriota</taxon>
    </lineage>
</organism>
<comment type="caution">
    <text evidence="2">The sequence shown here is derived from an EMBL/GenBank/DDBJ whole genome shotgun (WGS) entry which is preliminary data.</text>
</comment>
<evidence type="ECO:0000313" key="3">
    <source>
        <dbReference type="Proteomes" id="UP000176445"/>
    </source>
</evidence>
<dbReference type="EMBL" id="MFKW01000047">
    <property type="protein sequence ID" value="OGG50606.1"/>
    <property type="molecule type" value="Genomic_DNA"/>
</dbReference>
<accession>A0A1F6CN16</accession>
<dbReference type="Pfam" id="PF04230">
    <property type="entry name" value="PS_pyruv_trans"/>
    <property type="match status" value="1"/>
</dbReference>
<proteinExistence type="predicted"/>
<name>A0A1F6CN16_9BACT</name>
<evidence type="ECO:0000259" key="1">
    <source>
        <dbReference type="Pfam" id="PF04230"/>
    </source>
</evidence>
<dbReference type="AlphaFoldDB" id="A0A1F6CN16"/>
<sequence length="384" mass="42025">MLKILHLASFTGNIGDNASNIGFGNILSRCLSDGYKITPIELRKFYTNYTLPDKHFFDRAFVDLANAQDLVVMGGGGILSFDIEGSATGTTLDIGENIWKEITAPVLITSVGIIANAIVPAGNEEKFKSFVRLLLGRKKTVLALRNDGSHKALVRMFDKAELEAIPQVLDSGFFYAPSGRVYDALPSKYIAINITREQIQKGGGVIVIDEDVYYGEMRNVLRHILDATDMHIVFVPHIHGDLAAIVRVLDGLTDFTVRSRIQVAPHVQGDRGADLLFSIYKGSGLTLGTRFHANVCSLAMGVPCIGLVAQPRVRAMYASLGLSHECVNLEGAFSSELIAAVDRMCLGKDAGDGTARRTMIDQERERTVNLYRQFFETLGLSARL</sequence>
<dbReference type="Proteomes" id="UP000176445">
    <property type="component" value="Unassembled WGS sequence"/>
</dbReference>
<reference evidence="2 3" key="1">
    <citation type="journal article" date="2016" name="Nat. Commun.">
        <title>Thousands of microbial genomes shed light on interconnected biogeochemical processes in an aquifer system.</title>
        <authorList>
            <person name="Anantharaman K."/>
            <person name="Brown C.T."/>
            <person name="Hug L.A."/>
            <person name="Sharon I."/>
            <person name="Castelle C.J."/>
            <person name="Probst A.J."/>
            <person name="Thomas B.C."/>
            <person name="Singh A."/>
            <person name="Wilkins M.J."/>
            <person name="Karaoz U."/>
            <person name="Brodie E.L."/>
            <person name="Williams K.H."/>
            <person name="Hubbard S.S."/>
            <person name="Banfield J.F."/>
        </authorList>
    </citation>
    <scope>NUCLEOTIDE SEQUENCE [LARGE SCALE GENOMIC DNA]</scope>
</reference>
<evidence type="ECO:0000313" key="2">
    <source>
        <dbReference type="EMBL" id="OGG50606.1"/>
    </source>
</evidence>
<gene>
    <name evidence="2" type="ORF">A2704_05050</name>
</gene>